<feature type="compositionally biased region" description="Low complexity" evidence="1">
    <location>
        <begin position="626"/>
        <end position="654"/>
    </location>
</feature>
<feature type="transmembrane region" description="Helical" evidence="2">
    <location>
        <begin position="262"/>
        <end position="288"/>
    </location>
</feature>
<feature type="transmembrane region" description="Helical" evidence="2">
    <location>
        <begin position="449"/>
        <end position="469"/>
    </location>
</feature>
<keyword evidence="5" id="KW-1185">Reference proteome</keyword>
<feature type="domain" description="Zinc-ribbon" evidence="3">
    <location>
        <begin position="2"/>
        <end position="23"/>
    </location>
</feature>
<sequence length="666" mass="69319">MFCPQCGAPLVQGARFCNNCGFQVAAVQNAQPAAAQPETSQSTPQPQYAAQPVAQPAQPVAQPAASQQPFVQQPVAQPAQPQPTQPFAQQPFAQQPFAQQSAAAQPTQQPVTSQAASNPQVAELKNDLSRPEVWQVAFKGVGIGLAAALVVNLIVLLLCMVFRPSAMSGFASSVLGDAGDDINPFKAFVGLLLIALGGSAKLSLEYDGALSDSDLVSSMMSTIADQISMSICVLGFAGIALVVGSAFGVYMLSRKSAIRFRWAGVVSSAVAGLAVGVVSLILAAVSVVKSSSGFGASASMTFVTARTFFLPFILAALGALAGSALASATSAGRNNVFLAYSWWKSHTRGWLRTLVEFFEIVFAFCAAVVFIAMLVMFIAGKVGHSSSASSQYLLASVCSVGFGTAVIALLSILTFGGVEMASSSSSSSTTSLNFANLIKKNSAFSGMHSYAWVWWVLLVLFVLVLLYLVMREALRNQYDPAKAGWDQAWQAPVASFGVMLVMWVLFQGIEMTVSDERSAFRVEPSILLLVPVCVFIVEALSRLIGQQLVTALPALYKFVLPGTVAVDAPAAPAPAAAAQSETPGVDSFAAQPGSDAPTIAMPVHNAAPQTQATDAATQLSGFANGAASTSAADSTTSTVESTEVAQSAAVASEQQESDVNQAQFES</sequence>
<feature type="transmembrane region" description="Helical" evidence="2">
    <location>
        <begin position="489"/>
        <end position="506"/>
    </location>
</feature>
<keyword evidence="2" id="KW-0812">Transmembrane</keyword>
<feature type="compositionally biased region" description="Low complexity" evidence="1">
    <location>
        <begin position="85"/>
        <end position="116"/>
    </location>
</feature>
<feature type="compositionally biased region" description="Low complexity" evidence="1">
    <location>
        <begin position="35"/>
        <end position="79"/>
    </location>
</feature>
<keyword evidence="2" id="KW-0472">Membrane</keyword>
<dbReference type="GO" id="GO:0043565">
    <property type="term" value="F:sequence-specific DNA binding"/>
    <property type="evidence" value="ECO:0007669"/>
    <property type="project" value="TreeGrafter"/>
</dbReference>
<evidence type="ECO:0000313" key="5">
    <source>
        <dbReference type="Proteomes" id="UP000216454"/>
    </source>
</evidence>
<dbReference type="Proteomes" id="UP000216454">
    <property type="component" value="Unassembled WGS sequence"/>
</dbReference>
<dbReference type="OrthoDB" id="5181884at2"/>
<evidence type="ECO:0000259" key="3">
    <source>
        <dbReference type="Pfam" id="PF13240"/>
    </source>
</evidence>
<dbReference type="RefSeq" id="WP_158216098.1">
    <property type="nucleotide sequence ID" value="NZ_MWWQ01000006.1"/>
</dbReference>
<dbReference type="AlphaFoldDB" id="A0A261EZ23"/>
<reference evidence="4 5" key="1">
    <citation type="journal article" date="2017" name="BMC Genomics">
        <title>Comparative genomic and phylogenomic analyses of the Bifidobacteriaceae family.</title>
        <authorList>
            <person name="Lugli G.A."/>
            <person name="Milani C."/>
            <person name="Turroni F."/>
            <person name="Duranti S."/>
            <person name="Mancabelli L."/>
            <person name="Mangifesta M."/>
            <person name="Ferrario C."/>
            <person name="Modesto M."/>
            <person name="Mattarelli P."/>
            <person name="Jiri K."/>
            <person name="van Sinderen D."/>
            <person name="Ventura M."/>
        </authorList>
    </citation>
    <scope>NUCLEOTIDE SEQUENCE [LARGE SCALE GENOMIC DNA]</scope>
    <source>
        <strain evidence="4 5">DSM 24744</strain>
    </source>
</reference>
<feature type="transmembrane region" description="Helical" evidence="2">
    <location>
        <begin position="353"/>
        <end position="380"/>
    </location>
</feature>
<dbReference type="GO" id="GO:0010468">
    <property type="term" value="P:regulation of gene expression"/>
    <property type="evidence" value="ECO:0007669"/>
    <property type="project" value="TreeGrafter"/>
</dbReference>
<name>A0A261EZ23_9BIFI</name>
<feature type="region of interest" description="Disordered" evidence="1">
    <location>
        <begin position="35"/>
        <end position="123"/>
    </location>
</feature>
<evidence type="ECO:0000256" key="1">
    <source>
        <dbReference type="SAM" id="MobiDB-lite"/>
    </source>
</evidence>
<feature type="transmembrane region" description="Helical" evidence="2">
    <location>
        <begin position="140"/>
        <end position="162"/>
    </location>
</feature>
<dbReference type="InterPro" id="IPR026870">
    <property type="entry name" value="Zinc_ribbon_dom"/>
</dbReference>
<comment type="caution">
    <text evidence="4">The sequence shown here is derived from an EMBL/GenBank/DDBJ whole genome shotgun (WGS) entry which is preliminary data.</text>
</comment>
<dbReference type="PANTHER" id="PTHR14312:SF1">
    <property type="entry name" value="BASIC-LEUCINE ZIPPER TRANSCRIPTION FACTOR A"/>
    <property type="match status" value="1"/>
</dbReference>
<organism evidence="4 5">
    <name type="scientific">Pseudoscardovia suis</name>
    <dbReference type="NCBI Taxonomy" id="987063"/>
    <lineage>
        <taxon>Bacteria</taxon>
        <taxon>Bacillati</taxon>
        <taxon>Actinomycetota</taxon>
        <taxon>Actinomycetes</taxon>
        <taxon>Bifidobacteriales</taxon>
        <taxon>Bifidobacteriaceae</taxon>
        <taxon>Pseudoscardovia</taxon>
    </lineage>
</organism>
<gene>
    <name evidence="4" type="ORF">PSSU_0871</name>
</gene>
<feature type="region of interest" description="Disordered" evidence="1">
    <location>
        <begin position="577"/>
        <end position="601"/>
    </location>
</feature>
<protein>
    <submittedName>
        <fullName evidence="4">Zonadhesin</fullName>
    </submittedName>
</protein>
<feature type="transmembrane region" description="Helical" evidence="2">
    <location>
        <begin position="227"/>
        <end position="250"/>
    </location>
</feature>
<feature type="region of interest" description="Disordered" evidence="1">
    <location>
        <begin position="626"/>
        <end position="666"/>
    </location>
</feature>
<keyword evidence="2" id="KW-1133">Transmembrane helix</keyword>
<accession>A0A261EZ23</accession>
<dbReference type="Pfam" id="PF13240">
    <property type="entry name" value="Zn_Ribbon_1"/>
    <property type="match status" value="1"/>
</dbReference>
<feature type="transmembrane region" description="Helical" evidence="2">
    <location>
        <begin position="308"/>
        <end position="332"/>
    </location>
</feature>
<proteinExistence type="predicted"/>
<evidence type="ECO:0000256" key="2">
    <source>
        <dbReference type="SAM" id="Phobius"/>
    </source>
</evidence>
<dbReference type="PANTHER" id="PTHR14312">
    <property type="entry name" value="CREB/ATF BZIP TRANSCRIPTION FACTOR"/>
    <property type="match status" value="1"/>
</dbReference>
<dbReference type="EMBL" id="MWWQ01000006">
    <property type="protein sequence ID" value="OZG52088.1"/>
    <property type="molecule type" value="Genomic_DNA"/>
</dbReference>
<feature type="transmembrane region" description="Helical" evidence="2">
    <location>
        <begin position="526"/>
        <end position="545"/>
    </location>
</feature>
<evidence type="ECO:0000313" key="4">
    <source>
        <dbReference type="EMBL" id="OZG52088.1"/>
    </source>
</evidence>
<feature type="transmembrane region" description="Helical" evidence="2">
    <location>
        <begin position="392"/>
        <end position="418"/>
    </location>
</feature>